<evidence type="ECO:0000313" key="2">
    <source>
        <dbReference type="EMBL" id="UQC82989.1"/>
    </source>
</evidence>
<dbReference type="KEGG" id="clup:CLUP02_08479"/>
<reference evidence="2" key="1">
    <citation type="journal article" date="2021" name="Mol. Plant Microbe Interact.">
        <title>Complete Genome Sequence of the Plant-Pathogenic Fungus Colletotrichum lupini.</title>
        <authorList>
            <person name="Baroncelli R."/>
            <person name="Pensec F."/>
            <person name="Da Lio D."/>
            <person name="Boufleur T."/>
            <person name="Vicente I."/>
            <person name="Sarrocco S."/>
            <person name="Picot A."/>
            <person name="Baraldi E."/>
            <person name="Sukno S."/>
            <person name="Thon M."/>
            <person name="Le Floch G."/>
        </authorList>
    </citation>
    <scope>NUCLEOTIDE SEQUENCE</scope>
    <source>
        <strain evidence="2">IMI 504893</strain>
    </source>
</reference>
<organism evidence="2 3">
    <name type="scientific">Colletotrichum lupini</name>
    <dbReference type="NCBI Taxonomy" id="145971"/>
    <lineage>
        <taxon>Eukaryota</taxon>
        <taxon>Fungi</taxon>
        <taxon>Dikarya</taxon>
        <taxon>Ascomycota</taxon>
        <taxon>Pezizomycotina</taxon>
        <taxon>Sordariomycetes</taxon>
        <taxon>Hypocreomycetidae</taxon>
        <taxon>Glomerellales</taxon>
        <taxon>Glomerellaceae</taxon>
        <taxon>Colletotrichum</taxon>
        <taxon>Colletotrichum acutatum species complex</taxon>
    </lineage>
</organism>
<dbReference type="RefSeq" id="XP_049144611.1">
    <property type="nucleotide sequence ID" value="XM_049287468.1"/>
</dbReference>
<feature type="compositionally biased region" description="Basic and acidic residues" evidence="1">
    <location>
        <begin position="226"/>
        <end position="237"/>
    </location>
</feature>
<feature type="compositionally biased region" description="Basic and acidic residues" evidence="1">
    <location>
        <begin position="141"/>
        <end position="159"/>
    </location>
</feature>
<feature type="compositionally biased region" description="Basic and acidic residues" evidence="1">
    <location>
        <begin position="626"/>
        <end position="635"/>
    </location>
</feature>
<dbReference type="EMBL" id="CP019476">
    <property type="protein sequence ID" value="UQC82989.1"/>
    <property type="molecule type" value="Genomic_DNA"/>
</dbReference>
<dbReference type="GeneID" id="73342478"/>
<feature type="compositionally biased region" description="Basic and acidic residues" evidence="1">
    <location>
        <begin position="166"/>
        <end position="176"/>
    </location>
</feature>
<dbReference type="Proteomes" id="UP000830671">
    <property type="component" value="Chromosome 4"/>
</dbReference>
<feature type="region of interest" description="Disordered" evidence="1">
    <location>
        <begin position="606"/>
        <end position="645"/>
    </location>
</feature>
<protein>
    <submittedName>
        <fullName evidence="2">Uncharacterized protein</fullName>
    </submittedName>
</protein>
<feature type="compositionally biased region" description="Polar residues" evidence="1">
    <location>
        <begin position="613"/>
        <end position="623"/>
    </location>
</feature>
<evidence type="ECO:0000313" key="3">
    <source>
        <dbReference type="Proteomes" id="UP000830671"/>
    </source>
</evidence>
<feature type="region of interest" description="Disordered" evidence="1">
    <location>
        <begin position="226"/>
        <end position="255"/>
    </location>
</feature>
<sequence>MSRAFGESAQTRRGQVHDVGLRIAGITNPWDTWKATFFSAVYIYIRKTDGLAWFICYLPSLLLFRRQRRTAAFRPSAVFNQVHMNPVSKGVSITQHRRYPRIFIKHCTERNVVNRQHDSENKQISAKHLGTYLKMGQHNNGETDSHTSNDRQDGRDPSRCDGQAHLAEDDPTPRELMRAPQLSQIGLETTTMKCEVCGEARLWTGGRDLTCSTPCRDRLLKRADEPQMENEGGKDLETSAPYTTSNGKPREHCRVPEDWVPTEDDMKVYSISHDGRFTAYSAPRSHLSFSSRRKQYWYVGNFSSTRVMKYSQFMSDCSAVEVAFIYFPNKIRLLVGKTPLMSPPASTTSYALCMGTYGVYANTAPSSGLCRDQDERSVQAIHSTEILLINTSRIGAERGHEECSFSLSASSQFRDLRAPSLSQSEVSAGRKIAQQRIDLVDRLRENQLVIQLPVVAAATRVLRHGPNREQRPWPGPLSTAPLTMFRYQRKNSLLYLRTINCRRSYPNYRMTPIANSLKKLPSSTRKLLKMAQYCLHHEPPCIISPIHGGCTDFSSRRIDQDRNIRCHSSGYTVEQLSPDTAGRDIDADSLTRYYSNPFRPRLQLRQSSSTLSMESKATASRGPQRQLEHRERAPDTIEESTASGRITRRSAQALETYGVREPQSSPQEEWEKWFYNGTKPVEFTIRDSSGLV</sequence>
<accession>A0A9Q8WGY1</accession>
<name>A0A9Q8WGY1_9PEZI</name>
<evidence type="ECO:0000256" key="1">
    <source>
        <dbReference type="SAM" id="MobiDB-lite"/>
    </source>
</evidence>
<proteinExistence type="predicted"/>
<gene>
    <name evidence="2" type="ORF">CLUP02_08479</name>
</gene>
<dbReference type="AlphaFoldDB" id="A0A9Q8WGY1"/>
<keyword evidence="3" id="KW-1185">Reference proteome</keyword>
<feature type="region of interest" description="Disordered" evidence="1">
    <location>
        <begin position="135"/>
        <end position="176"/>
    </location>
</feature>